<feature type="domain" description="VWFA" evidence="2">
    <location>
        <begin position="94"/>
        <end position="199"/>
    </location>
</feature>
<protein>
    <submittedName>
        <fullName evidence="4">Ca-activated chloride channel family protein</fullName>
    </submittedName>
</protein>
<name>A0A098GDL0_LEGMI</name>
<dbReference type="PANTHER" id="PTHR22550">
    <property type="entry name" value="SPORE GERMINATION PROTEIN"/>
    <property type="match status" value="1"/>
</dbReference>
<dbReference type="EMBL" id="FMVN01000002">
    <property type="protein sequence ID" value="SCX92609.1"/>
    <property type="molecule type" value="Genomic_DNA"/>
</dbReference>
<evidence type="ECO:0000259" key="2">
    <source>
        <dbReference type="Pfam" id="PF13519"/>
    </source>
</evidence>
<feature type="transmembrane region" description="Helical" evidence="1">
    <location>
        <begin position="58"/>
        <end position="79"/>
    </location>
</feature>
<reference evidence="5" key="1">
    <citation type="submission" date="2014-09" db="EMBL/GenBank/DDBJ databases">
        <authorList>
            <person name="Gomez-Valero L."/>
        </authorList>
    </citation>
    <scope>NUCLEOTIDE SEQUENCE [LARGE SCALE GENOMIC DNA]</scope>
    <source>
        <strain evidence="5">ATCC33218</strain>
    </source>
</reference>
<feature type="transmembrane region" description="Helical" evidence="1">
    <location>
        <begin position="6"/>
        <end position="26"/>
    </location>
</feature>
<evidence type="ECO:0000313" key="4">
    <source>
        <dbReference type="EMBL" id="SCX92609.1"/>
    </source>
</evidence>
<accession>A0A098GDL0</accession>
<keyword evidence="1" id="KW-0472">Membrane</keyword>
<dbReference type="PATRIC" id="fig|451.8.peg.686"/>
<reference evidence="4 6" key="3">
    <citation type="submission" date="2016-10" db="EMBL/GenBank/DDBJ databases">
        <authorList>
            <person name="Varghese N."/>
            <person name="Submissions S."/>
        </authorList>
    </citation>
    <scope>NUCLEOTIDE SEQUENCE [LARGE SCALE GENOMIC DNA]</scope>
    <source>
        <strain evidence="4 6">ATCC 33218</strain>
    </source>
</reference>
<evidence type="ECO:0000313" key="3">
    <source>
        <dbReference type="EMBL" id="CEG59526.1"/>
    </source>
</evidence>
<proteinExistence type="predicted"/>
<dbReference type="PANTHER" id="PTHR22550:SF14">
    <property type="entry name" value="VWFA DOMAIN-CONTAINING PROTEIN"/>
    <property type="match status" value="1"/>
</dbReference>
<keyword evidence="1" id="KW-0812">Transmembrane</keyword>
<keyword evidence="1" id="KW-1133">Transmembrane helix</keyword>
<evidence type="ECO:0000256" key="1">
    <source>
        <dbReference type="SAM" id="Phobius"/>
    </source>
</evidence>
<dbReference type="InterPro" id="IPR036465">
    <property type="entry name" value="vWFA_dom_sf"/>
</dbReference>
<evidence type="ECO:0000313" key="5">
    <source>
        <dbReference type="Proteomes" id="UP000032414"/>
    </source>
</evidence>
<dbReference type="Proteomes" id="UP000032414">
    <property type="component" value="Chromosome I"/>
</dbReference>
<sequence length="309" mass="34935">MSEFHFLRPWWLLAILPLLGLCWSLWRQRTQSEAWTAVCDKHLLEHLIQAKGQGQRHLALFTLFLSGLFMCVSLAGPTWSRLPVPSFKQIQPRVLVLDMSNAMLNNDLTPDRLTRAKFKLHDLFKRRDVGQFGLVVYTSEPFVVSPLTDDAQTIDSLLSSLSPDIMPVEGQQLDTALEEAGQLISNAGYKHGQILVLTGETPNPTAMIVAKNLAAKQIYTSIMPIIANKTLSPLYEDLALAGQGQLIHFTDTSDDLEQWLTASGKQKQFSLSENDDVPLWRDEGRWFLLPALIFLLPVFRRGWLQRITL</sequence>
<dbReference type="InterPro" id="IPR050768">
    <property type="entry name" value="UPF0353/GerABKA_families"/>
</dbReference>
<dbReference type="Proteomes" id="UP000182998">
    <property type="component" value="Unassembled WGS sequence"/>
</dbReference>
<organism evidence="3 5">
    <name type="scientific">Legionella micdadei</name>
    <name type="common">Tatlockia micdadei</name>
    <dbReference type="NCBI Taxonomy" id="451"/>
    <lineage>
        <taxon>Bacteria</taxon>
        <taxon>Pseudomonadati</taxon>
        <taxon>Pseudomonadota</taxon>
        <taxon>Gammaproteobacteria</taxon>
        <taxon>Legionellales</taxon>
        <taxon>Legionellaceae</taxon>
        <taxon>Legionella</taxon>
    </lineage>
</organism>
<dbReference type="SUPFAM" id="SSF53300">
    <property type="entry name" value="vWA-like"/>
    <property type="match status" value="1"/>
</dbReference>
<dbReference type="EMBL" id="LN614830">
    <property type="protein sequence ID" value="CEG59526.1"/>
    <property type="molecule type" value="Genomic_DNA"/>
</dbReference>
<dbReference type="Pfam" id="PF13519">
    <property type="entry name" value="VWA_2"/>
    <property type="match status" value="1"/>
</dbReference>
<dbReference type="AlphaFoldDB" id="A0A098GDL0"/>
<gene>
    <name evidence="3" type="ORF">LMI_0159</name>
    <name evidence="4" type="ORF">SAMN02982997_00393</name>
</gene>
<reference evidence="3" key="2">
    <citation type="submission" date="2014-09" db="EMBL/GenBank/DDBJ databases">
        <authorList>
            <person name="GOMEZ-VALERO Laura"/>
        </authorList>
    </citation>
    <scope>NUCLEOTIDE SEQUENCE</scope>
    <source>
        <strain evidence="3">ATCC33218</strain>
    </source>
</reference>
<evidence type="ECO:0000313" key="6">
    <source>
        <dbReference type="Proteomes" id="UP000182998"/>
    </source>
</evidence>
<dbReference type="KEGG" id="tmc:LMI_0159"/>
<dbReference type="Gene3D" id="3.40.50.410">
    <property type="entry name" value="von Willebrand factor, type A domain"/>
    <property type="match status" value="1"/>
</dbReference>
<dbReference type="HOGENOM" id="CLU_024570_1_1_6"/>
<keyword evidence="6" id="KW-1185">Reference proteome</keyword>
<dbReference type="STRING" id="451.B6N58_00745"/>
<dbReference type="InterPro" id="IPR002035">
    <property type="entry name" value="VWF_A"/>
</dbReference>